<evidence type="ECO:0000256" key="8">
    <source>
        <dbReference type="SAM" id="MobiDB-lite"/>
    </source>
</evidence>
<proteinExistence type="inferred from homology"/>
<organism evidence="10">
    <name type="scientific">Oryza sativa subsp. japonica</name>
    <name type="common">Rice</name>
    <dbReference type="NCBI Taxonomy" id="39947"/>
    <lineage>
        <taxon>Eukaryota</taxon>
        <taxon>Viridiplantae</taxon>
        <taxon>Streptophyta</taxon>
        <taxon>Embryophyta</taxon>
        <taxon>Tracheophyta</taxon>
        <taxon>Spermatophyta</taxon>
        <taxon>Magnoliopsida</taxon>
        <taxon>Liliopsida</taxon>
        <taxon>Poales</taxon>
        <taxon>Poaceae</taxon>
        <taxon>BOP clade</taxon>
        <taxon>Oryzoideae</taxon>
        <taxon>Oryzeae</taxon>
        <taxon>Oryzinae</taxon>
        <taxon>Oryza</taxon>
        <taxon>Oryza sativa</taxon>
    </lineage>
</organism>
<dbReference type="PANTHER" id="PTHR10625:SF6">
    <property type="entry name" value="HISTONE DEACETYLASE"/>
    <property type="match status" value="1"/>
</dbReference>
<dbReference type="InterPro" id="IPR003084">
    <property type="entry name" value="HDAC_I/II"/>
</dbReference>
<evidence type="ECO:0000259" key="9">
    <source>
        <dbReference type="Pfam" id="PF00850"/>
    </source>
</evidence>
<accession>A2ZUU5</accession>
<comment type="subcellular location">
    <subcellularLocation>
        <location evidence="6">Nucleus</location>
    </subcellularLocation>
</comment>
<dbReference type="EC" id="3.5.1.98" evidence="2 6"/>
<keyword evidence="4 6" id="KW-0156">Chromatin regulator</keyword>
<dbReference type="EMBL" id="CM000138">
    <property type="protein sequence ID" value="EAZ12492.1"/>
    <property type="molecule type" value="Genomic_DNA"/>
</dbReference>
<dbReference type="Gene3D" id="3.40.800.20">
    <property type="entry name" value="Histone deacetylase domain"/>
    <property type="match status" value="2"/>
</dbReference>
<comment type="catalytic activity">
    <reaction evidence="5 6">
        <text>N(6)-acetyl-L-lysyl-[histone] + H2O = L-lysyl-[histone] + acetate</text>
        <dbReference type="Rhea" id="RHEA:58196"/>
        <dbReference type="Rhea" id="RHEA-COMP:9845"/>
        <dbReference type="Rhea" id="RHEA-COMP:11338"/>
        <dbReference type="ChEBI" id="CHEBI:15377"/>
        <dbReference type="ChEBI" id="CHEBI:29969"/>
        <dbReference type="ChEBI" id="CHEBI:30089"/>
        <dbReference type="ChEBI" id="CHEBI:61930"/>
        <dbReference type="EC" id="3.5.1.98"/>
    </reaction>
</comment>
<keyword evidence="3 6" id="KW-0378">Hydrolase</keyword>
<feature type="domain" description="Histone deacetylase" evidence="9">
    <location>
        <begin position="39"/>
        <end position="151"/>
    </location>
</feature>
<evidence type="ECO:0000256" key="1">
    <source>
        <dbReference type="ARBA" id="ARBA00001947"/>
    </source>
</evidence>
<evidence type="ECO:0000256" key="2">
    <source>
        <dbReference type="ARBA" id="ARBA00012111"/>
    </source>
</evidence>
<feature type="binding site" evidence="7">
    <location>
        <position position="175"/>
    </location>
    <ligand>
        <name>a divalent metal cation</name>
        <dbReference type="ChEBI" id="CHEBI:60240"/>
    </ligand>
</feature>
<evidence type="ECO:0000256" key="7">
    <source>
        <dbReference type="PIRSR" id="PIRSR037913-3"/>
    </source>
</evidence>
<dbReference type="InterPro" id="IPR037138">
    <property type="entry name" value="His_deacetylse_dom_sf"/>
</dbReference>
<dbReference type="PIRSF" id="PIRSF037913">
    <property type="entry name" value="His_deacetylse_1"/>
    <property type="match status" value="1"/>
</dbReference>
<sequence length="454" mass="50216">MAGGGGNSLPSPSCGDDKKRRVCYYYDPGISTVDYGEGHVMVPHRVTMAHNLVAAYGMLGDMRRLRTAPATAAELADFHDEGYLALLQDLTPDGCGGDDGVGDMARARGIYAVEGKGGGRGVDNPFFNRLWDYCLRYSGGSLAPAGTLGERHRRHRHQLLLAHFRRVLYVDIDVHHGDGVQAAFEASNRVMTVSFHQHGGGFFPGSGAVADVGKKGPGRYCALNVPVSVGIGDEEYHRLFEPIMARVMEVFQPEAVVLQCGADSLAGDRLGELNLTTRGHAQCVSFIRSFNLPLLLLGGGGYTINHVASCWCNETAVAIGKEIPNDIPKHGFDVFYKNQEYKLHYKLETKHLHRNRNTANSIDGIRMAAMENLSKLKLEAAASVQFEERRHRSINVGDLYYDPREQEEEEESPTARLHRKLYFEPTGDQESPYTKHRCNVQPGESSSRKQRKLK</sequence>
<dbReference type="InterPro" id="IPR000286">
    <property type="entry name" value="HDACs"/>
</dbReference>
<keyword evidence="7" id="KW-0479">Metal-binding</keyword>
<protein>
    <recommendedName>
        <fullName evidence="2 6">Histone deacetylase</fullName>
        <ecNumber evidence="2 6">3.5.1.98</ecNumber>
    </recommendedName>
</protein>
<feature type="binding site" evidence="7">
    <location>
        <position position="263"/>
    </location>
    <ligand>
        <name>a divalent metal cation</name>
        <dbReference type="ChEBI" id="CHEBI:60240"/>
    </ligand>
</feature>
<feature type="region of interest" description="Disordered" evidence="8">
    <location>
        <begin position="400"/>
        <end position="454"/>
    </location>
</feature>
<dbReference type="InterPro" id="IPR023696">
    <property type="entry name" value="Ureohydrolase_dom_sf"/>
</dbReference>
<keyword evidence="6" id="KW-0805">Transcription regulation</keyword>
<dbReference type="AlphaFoldDB" id="A2ZUU5"/>
<evidence type="ECO:0000313" key="10">
    <source>
        <dbReference type="EMBL" id="EAZ12492.1"/>
    </source>
</evidence>
<evidence type="ECO:0000256" key="3">
    <source>
        <dbReference type="ARBA" id="ARBA00022801"/>
    </source>
</evidence>
<evidence type="ECO:0000256" key="4">
    <source>
        <dbReference type="ARBA" id="ARBA00022853"/>
    </source>
</evidence>
<feature type="domain" description="Histone deacetylase" evidence="9">
    <location>
        <begin position="163"/>
        <end position="316"/>
    </location>
</feature>
<dbReference type="GO" id="GO:0046872">
    <property type="term" value="F:metal ion binding"/>
    <property type="evidence" value="ECO:0007669"/>
    <property type="project" value="UniProtKB-KW"/>
</dbReference>
<name>A2ZUU5_ORYSJ</name>
<keyword evidence="6" id="KW-0539">Nucleus</keyword>
<reference evidence="10" key="1">
    <citation type="journal article" date="2005" name="PLoS Biol.">
        <title>The genomes of Oryza sativa: a history of duplications.</title>
        <authorList>
            <person name="Yu J."/>
            <person name="Wang J."/>
            <person name="Lin W."/>
            <person name="Li S."/>
            <person name="Li H."/>
            <person name="Zhou J."/>
            <person name="Ni P."/>
            <person name="Dong W."/>
            <person name="Hu S."/>
            <person name="Zeng C."/>
            <person name="Zhang J."/>
            <person name="Zhang Y."/>
            <person name="Li R."/>
            <person name="Xu Z."/>
            <person name="Li S."/>
            <person name="Li X."/>
            <person name="Zheng H."/>
            <person name="Cong L."/>
            <person name="Lin L."/>
            <person name="Yin J."/>
            <person name="Geng J."/>
            <person name="Li G."/>
            <person name="Shi J."/>
            <person name="Liu J."/>
            <person name="Lv H."/>
            <person name="Li J."/>
            <person name="Wang J."/>
            <person name="Deng Y."/>
            <person name="Ran L."/>
            <person name="Shi X."/>
            <person name="Wang X."/>
            <person name="Wu Q."/>
            <person name="Li C."/>
            <person name="Ren X."/>
            <person name="Wang J."/>
            <person name="Wang X."/>
            <person name="Li D."/>
            <person name="Liu D."/>
            <person name="Zhang X."/>
            <person name="Ji Z."/>
            <person name="Zhao W."/>
            <person name="Sun Y."/>
            <person name="Zhang Z."/>
            <person name="Bao J."/>
            <person name="Han Y."/>
            <person name="Dong L."/>
            <person name="Ji J."/>
            <person name="Chen P."/>
            <person name="Wu S."/>
            <person name="Liu J."/>
            <person name="Xiao Y."/>
            <person name="Bu D."/>
            <person name="Tan J."/>
            <person name="Yang L."/>
            <person name="Ye C."/>
            <person name="Zhang J."/>
            <person name="Xu J."/>
            <person name="Zhou Y."/>
            <person name="Yu Y."/>
            <person name="Zhang B."/>
            <person name="Zhuang S."/>
            <person name="Wei H."/>
            <person name="Liu B."/>
            <person name="Lei M."/>
            <person name="Yu H."/>
            <person name="Li Y."/>
            <person name="Xu H."/>
            <person name="Wei S."/>
            <person name="He X."/>
            <person name="Fang L."/>
            <person name="Zhang Z."/>
            <person name="Zhang Y."/>
            <person name="Huang X."/>
            <person name="Su Z."/>
            <person name="Tong W."/>
            <person name="Li J."/>
            <person name="Tong Z."/>
            <person name="Li S."/>
            <person name="Ye J."/>
            <person name="Wang L."/>
            <person name="Fang L."/>
            <person name="Lei T."/>
            <person name="Chen C."/>
            <person name="Chen H."/>
            <person name="Xu Z."/>
            <person name="Li H."/>
            <person name="Huang H."/>
            <person name="Zhang F."/>
            <person name="Xu H."/>
            <person name="Li N."/>
            <person name="Zhao C."/>
            <person name="Li S."/>
            <person name="Dong L."/>
            <person name="Huang Y."/>
            <person name="Li L."/>
            <person name="Xi Y."/>
            <person name="Qi Q."/>
            <person name="Li W."/>
            <person name="Zhang B."/>
            <person name="Hu W."/>
            <person name="Zhang Y."/>
            <person name="Tian X."/>
            <person name="Jiao Y."/>
            <person name="Liang X."/>
            <person name="Jin J."/>
            <person name="Gao L."/>
            <person name="Zheng W."/>
            <person name="Hao B."/>
            <person name="Liu S."/>
            <person name="Wang W."/>
            <person name="Yuan L."/>
            <person name="Cao M."/>
            <person name="McDermott J."/>
            <person name="Samudrala R."/>
            <person name="Wang J."/>
            <person name="Wong G.K."/>
            <person name="Yang H."/>
        </authorList>
    </citation>
    <scope>NUCLEOTIDE SEQUENCE [LARGE SCALE GENOMIC DNA]</scope>
</reference>
<comment type="similarity">
    <text evidence="6">Belongs to the histone deacetylase family. HD Type 1 subfamily.</text>
</comment>
<dbReference type="InterPro" id="IPR023801">
    <property type="entry name" value="His_deacetylse_dom"/>
</dbReference>
<dbReference type="SUPFAM" id="SSF52768">
    <property type="entry name" value="Arginase/deacetylase"/>
    <property type="match status" value="1"/>
</dbReference>
<feature type="binding site" evidence="7">
    <location>
        <position position="173"/>
    </location>
    <ligand>
        <name>a divalent metal cation</name>
        <dbReference type="ChEBI" id="CHEBI:60240"/>
    </ligand>
</feature>
<gene>
    <name evidence="10" type="ORF">OsJ_02389</name>
</gene>
<dbReference type="GO" id="GO:0005634">
    <property type="term" value="C:nucleus"/>
    <property type="evidence" value="ECO:0007669"/>
    <property type="project" value="UniProtKB-SubCell"/>
</dbReference>
<evidence type="ECO:0000256" key="5">
    <source>
        <dbReference type="ARBA" id="ARBA00048287"/>
    </source>
</evidence>
<comment type="cofactor">
    <cofactor evidence="1">
        <name>Zn(2+)</name>
        <dbReference type="ChEBI" id="CHEBI:29105"/>
    </cofactor>
</comment>
<dbReference type="Pfam" id="PF00850">
    <property type="entry name" value="Hist_deacetyl"/>
    <property type="match status" value="2"/>
</dbReference>
<keyword evidence="6" id="KW-0804">Transcription</keyword>
<dbReference type="PRINTS" id="PR01270">
    <property type="entry name" value="HDASUPER"/>
</dbReference>
<dbReference type="Proteomes" id="UP000007752">
    <property type="component" value="Chromosome 1"/>
</dbReference>
<reference evidence="10" key="2">
    <citation type="submission" date="2008-12" db="EMBL/GenBank/DDBJ databases">
        <title>Improved gene annotation of the rice (Oryza sativa) genomes.</title>
        <authorList>
            <person name="Wang J."/>
            <person name="Li R."/>
            <person name="Fan W."/>
            <person name="Huang Q."/>
            <person name="Zhang J."/>
            <person name="Zhou Y."/>
            <person name="Hu Y."/>
            <person name="Zi S."/>
            <person name="Li J."/>
            <person name="Ni P."/>
            <person name="Zheng H."/>
            <person name="Zhang Y."/>
            <person name="Zhao M."/>
            <person name="Hao Q."/>
            <person name="McDermott J."/>
            <person name="Samudrala R."/>
            <person name="Kristiansen K."/>
            <person name="Wong G.K.-S."/>
        </authorList>
    </citation>
    <scope>NUCLEOTIDE SEQUENCE</scope>
</reference>
<dbReference type="PANTHER" id="PTHR10625">
    <property type="entry name" value="HISTONE DEACETYLASE HDAC1-RELATED"/>
    <property type="match status" value="1"/>
</dbReference>
<dbReference type="PRINTS" id="PR01271">
    <property type="entry name" value="HISDACETLASE"/>
</dbReference>
<evidence type="ECO:0000256" key="6">
    <source>
        <dbReference type="PIRNR" id="PIRNR037913"/>
    </source>
</evidence>
<dbReference type="GO" id="GO:0141221">
    <property type="term" value="F:histone deacetylase activity, hydrolytic mechanism"/>
    <property type="evidence" value="ECO:0007669"/>
    <property type="project" value="UniProtKB-EC"/>
</dbReference>